<name>A0AB36R6D6_9HYPH</name>
<reference evidence="2" key="1">
    <citation type="submission" date="2017-08" db="EMBL/GenBank/DDBJ databases">
        <title>Mesorhizobium wenxinae sp. nov., a novel rhizobial species isolated from root nodules of chickpea (Cicer arietinum L.).</title>
        <authorList>
            <person name="Zhang J."/>
        </authorList>
    </citation>
    <scope>NUCLEOTIDE SEQUENCE [LARGE SCALE GENOMIC DNA]</scope>
    <source>
        <strain evidence="2">USDA 3392</strain>
    </source>
</reference>
<protein>
    <submittedName>
        <fullName evidence="1">Uncharacterized protein</fullName>
    </submittedName>
</protein>
<proteinExistence type="predicted"/>
<comment type="caution">
    <text evidence="1">The sequence shown here is derived from an EMBL/GenBank/DDBJ whole genome shotgun (WGS) entry which is preliminary data.</text>
</comment>
<sequence>MGASGSSGSFAYEIVEKDGRDVLRCCVADEPSELWLELPIPMFDRAVCAADALGRGPPLRR</sequence>
<dbReference type="EMBL" id="NPKI01000026">
    <property type="protein sequence ID" value="PAQ00355.1"/>
    <property type="molecule type" value="Genomic_DNA"/>
</dbReference>
<organism evidence="1 2">
    <name type="scientific">Mesorhizobium mediterraneum</name>
    <dbReference type="NCBI Taxonomy" id="43617"/>
    <lineage>
        <taxon>Bacteria</taxon>
        <taxon>Pseudomonadati</taxon>
        <taxon>Pseudomonadota</taxon>
        <taxon>Alphaproteobacteria</taxon>
        <taxon>Hyphomicrobiales</taxon>
        <taxon>Phyllobacteriaceae</taxon>
        <taxon>Mesorhizobium</taxon>
    </lineage>
</organism>
<dbReference type="Proteomes" id="UP000216215">
    <property type="component" value="Unassembled WGS sequence"/>
</dbReference>
<gene>
    <name evidence="1" type="ORF">CIT25_21360</name>
</gene>
<evidence type="ECO:0000313" key="2">
    <source>
        <dbReference type="Proteomes" id="UP000216215"/>
    </source>
</evidence>
<accession>A0AB36R6D6</accession>
<evidence type="ECO:0000313" key="1">
    <source>
        <dbReference type="EMBL" id="PAQ00355.1"/>
    </source>
</evidence>
<dbReference type="AlphaFoldDB" id="A0AB36R6D6"/>
<keyword evidence="2" id="KW-1185">Reference proteome</keyword>